<dbReference type="EMBL" id="OV696694">
    <property type="protein sequence ID" value="CAH1274149.1"/>
    <property type="molecule type" value="Genomic_DNA"/>
</dbReference>
<dbReference type="InterPro" id="IPR036378">
    <property type="entry name" value="FAS1_dom_sf"/>
</dbReference>
<dbReference type="OrthoDB" id="286301at2759"/>
<keyword evidence="1" id="KW-0732">Signal</keyword>
<feature type="chain" id="PRO_5035473165" evidence="1">
    <location>
        <begin position="19"/>
        <end position="310"/>
    </location>
</feature>
<dbReference type="SUPFAM" id="SSF82153">
    <property type="entry name" value="FAS1 domain"/>
    <property type="match status" value="2"/>
</dbReference>
<dbReference type="GO" id="GO:0031012">
    <property type="term" value="C:extracellular matrix"/>
    <property type="evidence" value="ECO:0007669"/>
    <property type="project" value="TreeGrafter"/>
</dbReference>
<dbReference type="InterPro" id="IPR000782">
    <property type="entry name" value="FAS1_domain"/>
</dbReference>
<dbReference type="GO" id="GO:0007155">
    <property type="term" value="P:cell adhesion"/>
    <property type="evidence" value="ECO:0007669"/>
    <property type="project" value="TreeGrafter"/>
</dbReference>
<dbReference type="Gene3D" id="2.30.180.10">
    <property type="entry name" value="FAS1 domain"/>
    <property type="match status" value="2"/>
</dbReference>
<dbReference type="AlphaFoldDB" id="A0A8K0AGK0"/>
<feature type="signal peptide" evidence="1">
    <location>
        <begin position="1"/>
        <end position="18"/>
    </location>
</feature>
<dbReference type="GO" id="GO:0005615">
    <property type="term" value="C:extracellular space"/>
    <property type="evidence" value="ECO:0007669"/>
    <property type="project" value="TreeGrafter"/>
</dbReference>
<keyword evidence="4" id="KW-1185">Reference proteome</keyword>
<proteinExistence type="predicted"/>
<dbReference type="FunFam" id="2.30.180.10:FF:000014">
    <property type="entry name" value="Stabilin 1"/>
    <property type="match status" value="1"/>
</dbReference>
<evidence type="ECO:0000313" key="3">
    <source>
        <dbReference type="EMBL" id="CAH1274149.1"/>
    </source>
</evidence>
<gene>
    <name evidence="3" type="primary">POSTN</name>
    <name evidence="3" type="ORF">BLAG_LOCUS25259</name>
</gene>
<dbReference type="SMART" id="SM00554">
    <property type="entry name" value="FAS1"/>
    <property type="match status" value="2"/>
</dbReference>
<organism evidence="3 4">
    <name type="scientific">Branchiostoma lanceolatum</name>
    <name type="common">Common lancelet</name>
    <name type="synonym">Amphioxus lanceolatum</name>
    <dbReference type="NCBI Taxonomy" id="7740"/>
    <lineage>
        <taxon>Eukaryota</taxon>
        <taxon>Metazoa</taxon>
        <taxon>Chordata</taxon>
        <taxon>Cephalochordata</taxon>
        <taxon>Leptocardii</taxon>
        <taxon>Amphioxiformes</taxon>
        <taxon>Branchiostomatidae</taxon>
        <taxon>Branchiostoma</taxon>
    </lineage>
</organism>
<reference evidence="3" key="1">
    <citation type="submission" date="2022-01" db="EMBL/GenBank/DDBJ databases">
        <authorList>
            <person name="Braso-Vives M."/>
        </authorList>
    </citation>
    <scope>NUCLEOTIDE SEQUENCE</scope>
</reference>
<dbReference type="PROSITE" id="PS50213">
    <property type="entry name" value="FAS1"/>
    <property type="match status" value="2"/>
</dbReference>
<protein>
    <submittedName>
        <fullName evidence="3">POSTN protein</fullName>
    </submittedName>
</protein>
<evidence type="ECO:0000313" key="4">
    <source>
        <dbReference type="Proteomes" id="UP000838412"/>
    </source>
</evidence>
<dbReference type="InterPro" id="IPR050904">
    <property type="entry name" value="Adhesion/Biosynth-related"/>
</dbReference>
<dbReference type="PANTHER" id="PTHR10900:SF124">
    <property type="entry name" value="FI05614P"/>
    <property type="match status" value="1"/>
</dbReference>
<dbReference type="GO" id="GO:0030198">
    <property type="term" value="P:extracellular matrix organization"/>
    <property type="evidence" value="ECO:0007669"/>
    <property type="project" value="TreeGrafter"/>
</dbReference>
<dbReference type="FunFam" id="2.30.180.10:FF:000032">
    <property type="entry name" value="Fasciclin domain-containing protein, putative"/>
    <property type="match status" value="1"/>
</dbReference>
<dbReference type="GO" id="GO:0050839">
    <property type="term" value="F:cell adhesion molecule binding"/>
    <property type="evidence" value="ECO:0007669"/>
    <property type="project" value="TreeGrafter"/>
</dbReference>
<feature type="domain" description="FAS1" evidence="2">
    <location>
        <begin position="157"/>
        <end position="296"/>
    </location>
</feature>
<evidence type="ECO:0000259" key="2">
    <source>
        <dbReference type="PROSITE" id="PS50213"/>
    </source>
</evidence>
<feature type="domain" description="FAS1" evidence="2">
    <location>
        <begin position="18"/>
        <end position="152"/>
    </location>
</feature>
<accession>A0A8K0AGK0</accession>
<sequence>MKFVVAVFCFAFAASAHAKTVVDVLQELGTEKTLIALVQQAGLVSALEGKGPFTVFAPSDAAFAALPKELVKTLESNKTLLTQVLEFHVAPGKALSTDLKNNLLVPSLSGPKIRINIYDASEPTVITAEGAPVTNPDKTADNGVVHVISQVMYPLPMGTVVDIAVGNKDFSTLVTAVSKAGLVATLSGAGPFTVFAPTNEAFAKLPAGVLDGLLKNVTALTNVLTYHVVPGAYYEAGLRNGDMLKTVQGMDVTIKMSNDGDQMLFLLRFCTMVNDATIAAQVSGTNGVIQVIDTVLIPPSMHYELIYNEN</sequence>
<dbReference type="Proteomes" id="UP000838412">
    <property type="component" value="Chromosome 9"/>
</dbReference>
<dbReference type="Pfam" id="PF02469">
    <property type="entry name" value="Fasciclin"/>
    <property type="match status" value="2"/>
</dbReference>
<evidence type="ECO:0000256" key="1">
    <source>
        <dbReference type="SAM" id="SignalP"/>
    </source>
</evidence>
<dbReference type="PANTHER" id="PTHR10900">
    <property type="entry name" value="PERIOSTIN-RELATED"/>
    <property type="match status" value="1"/>
</dbReference>
<name>A0A8K0AGK0_BRALA</name>